<feature type="non-terminal residue" evidence="2">
    <location>
        <position position="1"/>
    </location>
</feature>
<evidence type="ECO:0000313" key="2">
    <source>
        <dbReference type="EMBL" id="GAF86010.1"/>
    </source>
</evidence>
<dbReference type="AlphaFoldDB" id="X0UC31"/>
<feature type="region of interest" description="Disordered" evidence="1">
    <location>
        <begin position="237"/>
        <end position="275"/>
    </location>
</feature>
<comment type="caution">
    <text evidence="2">The sequence shown here is derived from an EMBL/GenBank/DDBJ whole genome shotgun (WGS) entry which is preliminary data.</text>
</comment>
<accession>X0UC31</accession>
<dbReference type="InterPro" id="IPR032427">
    <property type="entry name" value="P22_portal"/>
</dbReference>
<evidence type="ECO:0000256" key="1">
    <source>
        <dbReference type="SAM" id="MobiDB-lite"/>
    </source>
</evidence>
<protein>
    <submittedName>
        <fullName evidence="2">Uncharacterized protein</fullName>
    </submittedName>
</protein>
<gene>
    <name evidence="2" type="ORF">S01H1_30599</name>
</gene>
<organism evidence="2">
    <name type="scientific">marine sediment metagenome</name>
    <dbReference type="NCBI Taxonomy" id="412755"/>
    <lineage>
        <taxon>unclassified sequences</taxon>
        <taxon>metagenomes</taxon>
        <taxon>ecological metagenomes</taxon>
    </lineage>
</organism>
<sequence length="275" mass="32026">FKISLPGSVLSDPYWKTWRSKDCKVCWKESWYTAEDLIQLYPNAADIIKTVLKQELSVNQRDGHTYGDPTGITPYKTEDDKWGSAHRVIEEFRMIEEKYMQEYAVTTEGDVPIPELPNPAEKIAWLNNNVPSWQPEYIYQKPERRLVQIVRACAPTVTQYDLLENGPTEIQLGRLEFFWWSCSRHNGENHSIVDLTKDPQIDINYWNSLLINKIQSEGGGGAQWVDREGFKNTQEMERYKRHRNNPRENFETRAGLLTQDGKTPAKPIDTSRFPT</sequence>
<dbReference type="Pfam" id="PF16510">
    <property type="entry name" value="P22_portal"/>
    <property type="match status" value="1"/>
</dbReference>
<feature type="non-terminal residue" evidence="2">
    <location>
        <position position="275"/>
    </location>
</feature>
<name>X0UC31_9ZZZZ</name>
<proteinExistence type="predicted"/>
<dbReference type="EMBL" id="BARS01018840">
    <property type="protein sequence ID" value="GAF86010.1"/>
    <property type="molecule type" value="Genomic_DNA"/>
</dbReference>
<reference evidence="2" key="1">
    <citation type="journal article" date="2014" name="Front. Microbiol.">
        <title>High frequency of phylogenetically diverse reductive dehalogenase-homologous genes in deep subseafloor sedimentary metagenomes.</title>
        <authorList>
            <person name="Kawai M."/>
            <person name="Futagami T."/>
            <person name="Toyoda A."/>
            <person name="Takaki Y."/>
            <person name="Nishi S."/>
            <person name="Hori S."/>
            <person name="Arai W."/>
            <person name="Tsubouchi T."/>
            <person name="Morono Y."/>
            <person name="Uchiyama I."/>
            <person name="Ito T."/>
            <person name="Fujiyama A."/>
            <person name="Inagaki F."/>
            <person name="Takami H."/>
        </authorList>
    </citation>
    <scope>NUCLEOTIDE SEQUENCE</scope>
    <source>
        <strain evidence="2">Expedition CK06-06</strain>
    </source>
</reference>